<name>A0A6A5V482_9PLEO</name>
<dbReference type="AlphaFoldDB" id="A0A6A5V482"/>
<accession>A0A6A5V482</accession>
<keyword evidence="1" id="KW-0732">Signal</keyword>
<organism evidence="2 3">
    <name type="scientific">Bimuria novae-zelandiae CBS 107.79</name>
    <dbReference type="NCBI Taxonomy" id="1447943"/>
    <lineage>
        <taxon>Eukaryota</taxon>
        <taxon>Fungi</taxon>
        <taxon>Dikarya</taxon>
        <taxon>Ascomycota</taxon>
        <taxon>Pezizomycotina</taxon>
        <taxon>Dothideomycetes</taxon>
        <taxon>Pleosporomycetidae</taxon>
        <taxon>Pleosporales</taxon>
        <taxon>Massarineae</taxon>
        <taxon>Didymosphaeriaceae</taxon>
        <taxon>Bimuria</taxon>
    </lineage>
</organism>
<evidence type="ECO:0000313" key="3">
    <source>
        <dbReference type="Proteomes" id="UP000800036"/>
    </source>
</evidence>
<sequence>MAPLLKVLVLLNFSLYAAAQGTQFITGNCTSDADCASVCCGFNSGKCAAPIPAQERDGGCGFGDATPNAGPNANTGAAAGGNGNTAASSSAATSPAASSAAGAGSGKALGTQFITGACASDAECQSACCGFKSGKCAGPAVAQERDGGCGFGDAQPNYNAAKTLQARSLGKFGPSFM</sequence>
<feature type="chain" id="PRO_5025631871" description="Biotrophy-associated secreted protein 2" evidence="1">
    <location>
        <begin position="20"/>
        <end position="177"/>
    </location>
</feature>
<keyword evidence="3" id="KW-1185">Reference proteome</keyword>
<proteinExistence type="predicted"/>
<dbReference type="EMBL" id="ML976693">
    <property type="protein sequence ID" value="KAF1971440.1"/>
    <property type="molecule type" value="Genomic_DNA"/>
</dbReference>
<dbReference type="OrthoDB" id="2132010at2759"/>
<dbReference type="Proteomes" id="UP000800036">
    <property type="component" value="Unassembled WGS sequence"/>
</dbReference>
<feature type="signal peptide" evidence="1">
    <location>
        <begin position="1"/>
        <end position="19"/>
    </location>
</feature>
<evidence type="ECO:0000313" key="2">
    <source>
        <dbReference type="EMBL" id="KAF1971440.1"/>
    </source>
</evidence>
<reference evidence="2" key="1">
    <citation type="journal article" date="2020" name="Stud. Mycol.">
        <title>101 Dothideomycetes genomes: a test case for predicting lifestyles and emergence of pathogens.</title>
        <authorList>
            <person name="Haridas S."/>
            <person name="Albert R."/>
            <person name="Binder M."/>
            <person name="Bloem J."/>
            <person name="Labutti K."/>
            <person name="Salamov A."/>
            <person name="Andreopoulos B."/>
            <person name="Baker S."/>
            <person name="Barry K."/>
            <person name="Bills G."/>
            <person name="Bluhm B."/>
            <person name="Cannon C."/>
            <person name="Castanera R."/>
            <person name="Culley D."/>
            <person name="Daum C."/>
            <person name="Ezra D."/>
            <person name="Gonzalez J."/>
            <person name="Henrissat B."/>
            <person name="Kuo A."/>
            <person name="Liang C."/>
            <person name="Lipzen A."/>
            <person name="Lutzoni F."/>
            <person name="Magnuson J."/>
            <person name="Mondo S."/>
            <person name="Nolan M."/>
            <person name="Ohm R."/>
            <person name="Pangilinan J."/>
            <person name="Park H.-J."/>
            <person name="Ramirez L."/>
            <person name="Alfaro M."/>
            <person name="Sun H."/>
            <person name="Tritt A."/>
            <person name="Yoshinaga Y."/>
            <person name="Zwiers L.-H."/>
            <person name="Turgeon B."/>
            <person name="Goodwin S."/>
            <person name="Spatafora J."/>
            <person name="Crous P."/>
            <person name="Grigoriev I."/>
        </authorList>
    </citation>
    <scope>NUCLEOTIDE SEQUENCE</scope>
    <source>
        <strain evidence="2">CBS 107.79</strain>
    </source>
</reference>
<evidence type="ECO:0008006" key="4">
    <source>
        <dbReference type="Google" id="ProtNLM"/>
    </source>
</evidence>
<gene>
    <name evidence="2" type="ORF">BU23DRAFT_510077</name>
</gene>
<evidence type="ECO:0000256" key="1">
    <source>
        <dbReference type="SAM" id="SignalP"/>
    </source>
</evidence>
<protein>
    <recommendedName>
        <fullName evidence="4">Biotrophy-associated secreted protein 2</fullName>
    </recommendedName>
</protein>